<reference evidence="2" key="1">
    <citation type="submission" date="2020-10" db="EMBL/GenBank/DDBJ databases">
        <authorList>
            <person name="Gilroy R."/>
        </authorList>
    </citation>
    <scope>NUCLEOTIDE SEQUENCE</scope>
    <source>
        <strain evidence="2">ChiHjej12B11-29160</strain>
    </source>
</reference>
<sequence length="589" mass="65431">MTNNGVCEKQSDAESISFEALSQAPVHKFSWRQLIGIWALCLAVVAIVCLVQVPKYATPDDFMQDLYARGAYFHTPGYLMLYSTIPFSAPICALYQLLPSVPWFPLVLFFMTAASFVVIHCLAWQLNVPRMQKLVIGFALICCEVMTCLYFTYTVVAFLAFAAGAGWVVARAAFVRPDHFFLGDLGAYLLLFEGFSLRPESGLSAAVMFAPFVVWALIKTRNKRTMIMAAAVIGLMTLSYIAGHIAWNVTEGWESFLALSNAARSIADYPQLSLEAASHAVPEISRNDLAMLYEFCFVDSDVYTLPLLNELGDAVSSYGLSSIIAAVMSRKAYTLFILFLVMVITATALLLTHLLGLTKSRRIFVLSIPGMLLLEYVVVYLRARVLMQVVLPLFVIALFAVIAACYVGCTEQASVRAEHKTSRAVQLFSYAGVVAYVAITVFIEIQYALPLQRELNLDLTPRAQQYVDSHPTQDVLFTHTQGVLTNYDVFAFETWDHPDNAIFFGGYEQYTPAWQNMLSERDLTNSDGFIAQRLLESDAVSVSTADQAEMIRTYLEEHTGLSVKLTQVENLGEGSQTEGPVSVWSYQVV</sequence>
<feature type="transmembrane region" description="Helical" evidence="1">
    <location>
        <begin position="427"/>
        <end position="449"/>
    </location>
</feature>
<keyword evidence="1" id="KW-1133">Transmembrane helix</keyword>
<dbReference type="AlphaFoldDB" id="A0A9D1HVB9"/>
<name>A0A9D1HVB9_9ACTN</name>
<feature type="transmembrane region" description="Helical" evidence="1">
    <location>
        <begin position="103"/>
        <end position="123"/>
    </location>
</feature>
<dbReference type="Proteomes" id="UP000824078">
    <property type="component" value="Unassembled WGS sequence"/>
</dbReference>
<proteinExistence type="predicted"/>
<feature type="transmembrane region" description="Helical" evidence="1">
    <location>
        <begin position="225"/>
        <end position="247"/>
    </location>
</feature>
<keyword evidence="1" id="KW-0472">Membrane</keyword>
<evidence type="ECO:0000313" key="2">
    <source>
        <dbReference type="EMBL" id="HIU23416.1"/>
    </source>
</evidence>
<feature type="transmembrane region" description="Helical" evidence="1">
    <location>
        <begin position="135"/>
        <end position="168"/>
    </location>
</feature>
<protein>
    <submittedName>
        <fullName evidence="2">Uncharacterized protein</fullName>
    </submittedName>
</protein>
<evidence type="ECO:0000256" key="1">
    <source>
        <dbReference type="SAM" id="Phobius"/>
    </source>
</evidence>
<feature type="transmembrane region" description="Helical" evidence="1">
    <location>
        <begin position="332"/>
        <end position="351"/>
    </location>
</feature>
<feature type="transmembrane region" description="Helical" evidence="1">
    <location>
        <begin position="363"/>
        <end position="383"/>
    </location>
</feature>
<feature type="transmembrane region" description="Helical" evidence="1">
    <location>
        <begin position="35"/>
        <end position="57"/>
    </location>
</feature>
<feature type="transmembrane region" description="Helical" evidence="1">
    <location>
        <begin position="201"/>
        <end position="218"/>
    </location>
</feature>
<dbReference type="EMBL" id="DVMQ01000003">
    <property type="protein sequence ID" value="HIU23416.1"/>
    <property type="molecule type" value="Genomic_DNA"/>
</dbReference>
<reference evidence="2" key="2">
    <citation type="journal article" date="2021" name="PeerJ">
        <title>Extensive microbial diversity within the chicken gut microbiome revealed by metagenomics and culture.</title>
        <authorList>
            <person name="Gilroy R."/>
            <person name="Ravi A."/>
            <person name="Getino M."/>
            <person name="Pursley I."/>
            <person name="Horton D.L."/>
            <person name="Alikhan N.F."/>
            <person name="Baker D."/>
            <person name="Gharbi K."/>
            <person name="Hall N."/>
            <person name="Watson M."/>
            <person name="Adriaenssens E.M."/>
            <person name="Foster-Nyarko E."/>
            <person name="Jarju S."/>
            <person name="Secka A."/>
            <person name="Antonio M."/>
            <person name="Oren A."/>
            <person name="Chaudhuri R.R."/>
            <person name="La Ragione R."/>
            <person name="Hildebrand F."/>
            <person name="Pallen M.J."/>
        </authorList>
    </citation>
    <scope>NUCLEOTIDE SEQUENCE</scope>
    <source>
        <strain evidence="2">ChiHjej12B11-29160</strain>
    </source>
</reference>
<feature type="transmembrane region" description="Helical" evidence="1">
    <location>
        <begin position="78"/>
        <end position="97"/>
    </location>
</feature>
<organism evidence="2 3">
    <name type="scientific">Candidatus Coprovicinus avistercoris</name>
    <dbReference type="NCBI Taxonomy" id="2840754"/>
    <lineage>
        <taxon>Bacteria</taxon>
        <taxon>Bacillati</taxon>
        <taxon>Actinomycetota</taxon>
        <taxon>Coriobacteriia</taxon>
        <taxon>Coriobacteriales</taxon>
        <taxon>Coriobacteriaceae</taxon>
        <taxon>Coriobacteriaceae incertae sedis</taxon>
        <taxon>Candidatus Coprovicinus</taxon>
    </lineage>
</organism>
<gene>
    <name evidence="2" type="ORF">IAD17_00610</name>
</gene>
<evidence type="ECO:0000313" key="3">
    <source>
        <dbReference type="Proteomes" id="UP000824078"/>
    </source>
</evidence>
<comment type="caution">
    <text evidence="2">The sequence shown here is derived from an EMBL/GenBank/DDBJ whole genome shotgun (WGS) entry which is preliminary data.</text>
</comment>
<feature type="transmembrane region" description="Helical" evidence="1">
    <location>
        <begin position="389"/>
        <end position="407"/>
    </location>
</feature>
<accession>A0A9D1HVB9</accession>
<keyword evidence="1" id="KW-0812">Transmembrane</keyword>